<protein>
    <recommendedName>
        <fullName evidence="10">Aromatic acid exporter family protein</fullName>
    </recommendedName>
</protein>
<feature type="transmembrane region" description="Helical" evidence="7">
    <location>
        <begin position="127"/>
        <end position="144"/>
    </location>
</feature>
<dbReference type="PANTHER" id="PTHR40064:SF1">
    <property type="entry name" value="MEMBRANE PROTEIN"/>
    <property type="match status" value="1"/>
</dbReference>
<dbReference type="GO" id="GO:0005886">
    <property type="term" value="C:plasma membrane"/>
    <property type="evidence" value="ECO:0007669"/>
    <property type="project" value="UniProtKB-SubCell"/>
</dbReference>
<dbReference type="EMBL" id="PEIK01000009">
    <property type="protein sequence ID" value="PIH03721.1"/>
    <property type="molecule type" value="Genomic_DNA"/>
</dbReference>
<feature type="coiled-coil region" evidence="6">
    <location>
        <begin position="173"/>
        <end position="207"/>
    </location>
</feature>
<feature type="transmembrane region" description="Helical" evidence="7">
    <location>
        <begin position="99"/>
        <end position="115"/>
    </location>
</feature>
<organism evidence="8 9">
    <name type="scientific">Clostridium combesii</name>
    <dbReference type="NCBI Taxonomy" id="39481"/>
    <lineage>
        <taxon>Bacteria</taxon>
        <taxon>Bacillati</taxon>
        <taxon>Bacillota</taxon>
        <taxon>Clostridia</taxon>
        <taxon>Eubacteriales</taxon>
        <taxon>Clostridiaceae</taxon>
        <taxon>Clostridium</taxon>
    </lineage>
</organism>
<keyword evidence="5 7" id="KW-0472">Membrane</keyword>
<evidence type="ECO:0000256" key="1">
    <source>
        <dbReference type="ARBA" id="ARBA00004651"/>
    </source>
</evidence>
<evidence type="ECO:0000256" key="6">
    <source>
        <dbReference type="SAM" id="Coils"/>
    </source>
</evidence>
<evidence type="ECO:0000256" key="4">
    <source>
        <dbReference type="ARBA" id="ARBA00022989"/>
    </source>
</evidence>
<dbReference type="InterPro" id="IPR052984">
    <property type="entry name" value="UPF0421"/>
</dbReference>
<sequence length="296" mass="33971">MKSIGMRNIKTALAVTLAILISDFFKLDSPFYAAIAAVISMQNSVTGSYKAGKNRMLGTVTGALIGLTFSSISPNNPFLCGLGIIIVIYICNLLKWDKSISIACIVFIGIMINLTNKTPLYYSIHRTLDTFIGIIVAVLINMFIKPPAYEKQILVGCKTIVKHFSKIPTEKIYFHHKVDIKKLKNQINNLENNFNAYKKEILKTKNLDEDYISVLIKIFNQTYTHLSFIDAINNKCELNNKNYERFKNLYHLPEESHKYDENDLNVVYNYHVSKIIYNLESLKKEYKENKLKLKHP</sequence>
<dbReference type="AlphaFoldDB" id="A0A2G7HF29"/>
<dbReference type="Pfam" id="PF06081">
    <property type="entry name" value="ArAE_1"/>
    <property type="match status" value="1"/>
</dbReference>
<dbReference type="InterPro" id="IPR010343">
    <property type="entry name" value="ArAE_1"/>
</dbReference>
<evidence type="ECO:0000313" key="9">
    <source>
        <dbReference type="Proteomes" id="UP000231322"/>
    </source>
</evidence>
<name>A0A2G7HF29_9CLOT</name>
<proteinExistence type="predicted"/>
<evidence type="ECO:0008006" key="10">
    <source>
        <dbReference type="Google" id="ProtNLM"/>
    </source>
</evidence>
<dbReference type="PANTHER" id="PTHR40064">
    <property type="entry name" value="MEMBRANE PROTEIN-RELATED"/>
    <property type="match status" value="1"/>
</dbReference>
<comment type="caution">
    <text evidence="8">The sequence shown here is derived from an EMBL/GenBank/DDBJ whole genome shotgun (WGS) entry which is preliminary data.</text>
</comment>
<gene>
    <name evidence="8" type="ORF">CS538_12050</name>
</gene>
<feature type="transmembrane region" description="Helical" evidence="7">
    <location>
        <begin position="76"/>
        <end position="94"/>
    </location>
</feature>
<evidence type="ECO:0000313" key="8">
    <source>
        <dbReference type="EMBL" id="PIH03721.1"/>
    </source>
</evidence>
<accession>A0A2G7HF29</accession>
<keyword evidence="3 7" id="KW-0812">Transmembrane</keyword>
<evidence type="ECO:0000256" key="5">
    <source>
        <dbReference type="ARBA" id="ARBA00023136"/>
    </source>
</evidence>
<keyword evidence="4 7" id="KW-1133">Transmembrane helix</keyword>
<comment type="subcellular location">
    <subcellularLocation>
        <location evidence="1">Cell membrane</location>
        <topology evidence="1">Multi-pass membrane protein</topology>
    </subcellularLocation>
</comment>
<keyword evidence="2" id="KW-1003">Cell membrane</keyword>
<dbReference type="Proteomes" id="UP000231322">
    <property type="component" value="Unassembled WGS sequence"/>
</dbReference>
<dbReference type="RefSeq" id="WP_099839596.1">
    <property type="nucleotide sequence ID" value="NZ_PEIK01000009.1"/>
</dbReference>
<evidence type="ECO:0000256" key="3">
    <source>
        <dbReference type="ARBA" id="ARBA00022692"/>
    </source>
</evidence>
<keyword evidence="9" id="KW-1185">Reference proteome</keyword>
<reference evidence="8 9" key="1">
    <citation type="submission" date="2017-10" db="EMBL/GenBank/DDBJ databases">
        <title>Reclassification of Eubacterium combesii and discrepancies in the nomenclature of botulinum neurotoxin producing clostridia. Request for an Opinion.</title>
        <authorList>
            <person name="Dobritsa A.P."/>
            <person name="Kutumbaka K.K."/>
            <person name="Samadpour M."/>
        </authorList>
    </citation>
    <scope>NUCLEOTIDE SEQUENCE [LARGE SCALE GENOMIC DNA]</scope>
    <source>
        <strain evidence="8 9">DSM 20696</strain>
    </source>
</reference>
<evidence type="ECO:0000256" key="7">
    <source>
        <dbReference type="SAM" id="Phobius"/>
    </source>
</evidence>
<keyword evidence="6" id="KW-0175">Coiled coil</keyword>
<evidence type="ECO:0000256" key="2">
    <source>
        <dbReference type="ARBA" id="ARBA00022475"/>
    </source>
</evidence>